<proteinExistence type="predicted"/>
<comment type="caution">
    <text evidence="2">The sequence shown here is derived from an EMBL/GenBank/DDBJ whole genome shotgun (WGS) entry which is preliminary data.</text>
</comment>
<gene>
    <name evidence="2" type="ORF">GCM10010269_83250</name>
</gene>
<keyword evidence="3" id="KW-1185">Reference proteome</keyword>
<evidence type="ECO:0000256" key="1">
    <source>
        <dbReference type="SAM" id="MobiDB-lite"/>
    </source>
</evidence>
<reference evidence="2" key="1">
    <citation type="journal article" date="2014" name="Int. J. Syst. Evol. Microbiol.">
        <title>Complete genome sequence of Corynebacterium casei LMG S-19264T (=DSM 44701T), isolated from a smear-ripened cheese.</title>
        <authorList>
            <consortium name="US DOE Joint Genome Institute (JGI-PGF)"/>
            <person name="Walter F."/>
            <person name="Albersmeier A."/>
            <person name="Kalinowski J."/>
            <person name="Ruckert C."/>
        </authorList>
    </citation>
    <scope>NUCLEOTIDE SEQUENCE</scope>
    <source>
        <strain evidence="2">JCM 4386</strain>
    </source>
</reference>
<dbReference type="AlphaFoldDB" id="A0A918GE73"/>
<dbReference type="EMBL" id="BMTL01000085">
    <property type="protein sequence ID" value="GGS32402.1"/>
    <property type="molecule type" value="Genomic_DNA"/>
</dbReference>
<dbReference type="RefSeq" id="WP_308435465.1">
    <property type="nucleotide sequence ID" value="NZ_BMTL01000085.1"/>
</dbReference>
<accession>A0A918GE73</accession>
<reference evidence="2" key="2">
    <citation type="submission" date="2020-09" db="EMBL/GenBank/DDBJ databases">
        <authorList>
            <person name="Sun Q."/>
            <person name="Ohkuma M."/>
        </authorList>
    </citation>
    <scope>NUCLEOTIDE SEQUENCE</scope>
    <source>
        <strain evidence="2">JCM 4386</strain>
    </source>
</reference>
<evidence type="ECO:0000313" key="2">
    <source>
        <dbReference type="EMBL" id="GGS32402.1"/>
    </source>
</evidence>
<protein>
    <submittedName>
        <fullName evidence="2">Uncharacterized protein</fullName>
    </submittedName>
</protein>
<evidence type="ECO:0000313" key="3">
    <source>
        <dbReference type="Proteomes" id="UP000606194"/>
    </source>
</evidence>
<feature type="region of interest" description="Disordered" evidence="1">
    <location>
        <begin position="153"/>
        <end position="178"/>
    </location>
</feature>
<organism evidence="2 3">
    <name type="scientific">Streptomyces humidus</name>
    <dbReference type="NCBI Taxonomy" id="52259"/>
    <lineage>
        <taxon>Bacteria</taxon>
        <taxon>Bacillati</taxon>
        <taxon>Actinomycetota</taxon>
        <taxon>Actinomycetes</taxon>
        <taxon>Kitasatosporales</taxon>
        <taxon>Streptomycetaceae</taxon>
        <taxon>Streptomyces</taxon>
    </lineage>
</organism>
<dbReference type="Proteomes" id="UP000606194">
    <property type="component" value="Unassembled WGS sequence"/>
</dbReference>
<name>A0A918GE73_9ACTN</name>
<sequence length="178" mass="19621">MAGRDLRALFSTNDRGLQAVEAFTNRQLQWELVAAALSEHLRLITESAFDVEDLERQRHNVMVFHGLGGIGRTTLSRKLEAALPGADQRPAQWGEPAWFGQRILPVRIDLARSAGTSFEDVILTIRAALAELGRPLPAFDMALRRYCETQHPGEAGGVPAPRWPSPSEAARVKWGSAD</sequence>